<dbReference type="Proteomes" id="UP001500631">
    <property type="component" value="Unassembled WGS sequence"/>
</dbReference>
<dbReference type="EMBL" id="BAABKE010000010">
    <property type="protein sequence ID" value="GAA5103939.1"/>
    <property type="molecule type" value="Genomic_DNA"/>
</dbReference>
<evidence type="ECO:0000256" key="10">
    <source>
        <dbReference type="ARBA" id="ARBA00023004"/>
    </source>
</evidence>
<dbReference type="Gene3D" id="1.10.1130.10">
    <property type="entry name" value="Flavocytochrome C3, Chain A"/>
    <property type="match status" value="1"/>
</dbReference>
<keyword evidence="6" id="KW-0479">Metal-binding</keyword>
<dbReference type="InterPro" id="IPR005591">
    <property type="entry name" value="NapB"/>
</dbReference>
<evidence type="ECO:0000313" key="14">
    <source>
        <dbReference type="Proteomes" id="UP001500631"/>
    </source>
</evidence>
<evidence type="ECO:0000256" key="11">
    <source>
        <dbReference type="ARBA" id="ARBA00031832"/>
    </source>
</evidence>
<evidence type="ECO:0000256" key="5">
    <source>
        <dbReference type="ARBA" id="ARBA00022617"/>
    </source>
</evidence>
<proteinExistence type="inferred from homology"/>
<evidence type="ECO:0000256" key="12">
    <source>
        <dbReference type="PIRNR" id="PIRNR006105"/>
    </source>
</evidence>
<dbReference type="Pfam" id="PF03892">
    <property type="entry name" value="NapB"/>
    <property type="match status" value="1"/>
</dbReference>
<evidence type="ECO:0000256" key="9">
    <source>
        <dbReference type="ARBA" id="ARBA00022982"/>
    </source>
</evidence>
<comment type="similarity">
    <text evidence="2 12">Belongs to the NapB family.</text>
</comment>
<organism evidence="13 14">
    <name type="scientific">Wohlfahrtiimonas larvae</name>
    <dbReference type="NCBI Taxonomy" id="1157986"/>
    <lineage>
        <taxon>Bacteria</taxon>
        <taxon>Pseudomonadati</taxon>
        <taxon>Pseudomonadota</taxon>
        <taxon>Gammaproteobacteria</taxon>
        <taxon>Cardiobacteriales</taxon>
        <taxon>Ignatzschineriaceae</taxon>
        <taxon>Wohlfahrtiimonas</taxon>
    </lineage>
</organism>
<dbReference type="PANTHER" id="PTHR38604:SF1">
    <property type="entry name" value="PERIPLASMIC NITRATE REDUCTASE, ELECTRON TRANSFER SUBUNIT"/>
    <property type="match status" value="1"/>
</dbReference>
<keyword evidence="14" id="KW-1185">Reference proteome</keyword>
<evidence type="ECO:0000313" key="13">
    <source>
        <dbReference type="EMBL" id="GAA5103939.1"/>
    </source>
</evidence>
<evidence type="ECO:0000256" key="8">
    <source>
        <dbReference type="ARBA" id="ARBA00022764"/>
    </source>
</evidence>
<keyword evidence="5" id="KW-0349">Heme</keyword>
<evidence type="ECO:0000256" key="3">
    <source>
        <dbReference type="ARBA" id="ARBA00013773"/>
    </source>
</evidence>
<comment type="subcellular location">
    <subcellularLocation>
        <location evidence="1 12">Periplasm</location>
    </subcellularLocation>
</comment>
<dbReference type="PIRSF" id="PIRSF006105">
    <property type="entry name" value="NapB"/>
    <property type="match status" value="1"/>
</dbReference>
<reference evidence="14" key="1">
    <citation type="journal article" date="2019" name="Int. J. Syst. Evol. Microbiol.">
        <title>The Global Catalogue of Microorganisms (GCM) 10K type strain sequencing project: providing services to taxonomists for standard genome sequencing and annotation.</title>
        <authorList>
            <consortium name="The Broad Institute Genomics Platform"/>
            <consortium name="The Broad Institute Genome Sequencing Center for Infectious Disease"/>
            <person name="Wu L."/>
            <person name="Ma J."/>
        </authorList>
    </citation>
    <scope>NUCLEOTIDE SEQUENCE [LARGE SCALE GENOMIC DNA]</scope>
    <source>
        <strain evidence="14">JCM 18424</strain>
    </source>
</reference>
<gene>
    <name evidence="13" type="ORF">GCM10023338_23000</name>
</gene>
<keyword evidence="4 12" id="KW-0813">Transport</keyword>
<evidence type="ECO:0000256" key="4">
    <source>
        <dbReference type="ARBA" id="ARBA00022448"/>
    </source>
</evidence>
<dbReference type="PANTHER" id="PTHR38604">
    <property type="entry name" value="PERIPLASMIC NITRATE REDUCTASE, ELECTRON TRANSFER SUBUNIT"/>
    <property type="match status" value="1"/>
</dbReference>
<keyword evidence="8 12" id="KW-0574">Periplasm</keyword>
<keyword evidence="9 12" id="KW-0249">Electron transport</keyword>
<accession>A0ABP9MYD3</accession>
<dbReference type="RefSeq" id="WP_077926650.1">
    <property type="nucleotide sequence ID" value="NZ_BAABKE010000010.1"/>
</dbReference>
<sequence length="143" mass="16208">MKTKFLISILLVGTLLGFGQSEVLQGLRGDVPVDEENIVVEPYQMQEGITLHKNYRQQPPLIPHKIEKYQINLKANQCLRCHSWPYNSDFKTVAAPESHFIDAQSGHRTDNIAAGRWFCTQCHVPQSNAPELIDNTFSSSDKQ</sequence>
<keyword evidence="7" id="KW-0732">Signal</keyword>
<dbReference type="SUPFAM" id="SSF48695">
    <property type="entry name" value="Multiheme cytochromes"/>
    <property type="match status" value="1"/>
</dbReference>
<comment type="subunit">
    <text evidence="12">Component of the periplasmic nitrate reductase NapAB complex composed of NapA and NapB.</text>
</comment>
<keyword evidence="10" id="KW-0408">Iron</keyword>
<evidence type="ECO:0000256" key="2">
    <source>
        <dbReference type="ARBA" id="ARBA00007368"/>
    </source>
</evidence>
<evidence type="ECO:0000256" key="7">
    <source>
        <dbReference type="ARBA" id="ARBA00022729"/>
    </source>
</evidence>
<dbReference type="InterPro" id="IPR036280">
    <property type="entry name" value="Multihaem_cyt_sf"/>
</dbReference>
<comment type="caution">
    <text evidence="13">The sequence shown here is derived from an EMBL/GenBank/DDBJ whole genome shotgun (WGS) entry which is preliminary data.</text>
</comment>
<evidence type="ECO:0000256" key="6">
    <source>
        <dbReference type="ARBA" id="ARBA00022723"/>
    </source>
</evidence>
<protein>
    <recommendedName>
        <fullName evidence="3 12">Periplasmic nitrate reductase, electron transfer subunit</fullName>
    </recommendedName>
    <alternativeName>
        <fullName evidence="11 12">Diheme cytochrome c NapB</fullName>
    </alternativeName>
</protein>
<evidence type="ECO:0000256" key="1">
    <source>
        <dbReference type="ARBA" id="ARBA00004418"/>
    </source>
</evidence>
<comment type="function">
    <text evidence="12">Electron transfer subunit of the periplasmic nitrate reductase complex NapAB.</text>
</comment>
<name>A0ABP9MYD3_9GAMM</name>